<evidence type="ECO:0008006" key="4">
    <source>
        <dbReference type="Google" id="ProtNLM"/>
    </source>
</evidence>
<feature type="compositionally biased region" description="Basic residues" evidence="1">
    <location>
        <begin position="170"/>
        <end position="180"/>
    </location>
</feature>
<reference evidence="2 3" key="1">
    <citation type="journal article" date="2019" name="Genome Biol. Evol.">
        <title>Insights into the evolution of the New World diploid cottons (Gossypium, subgenus Houzingenia) based on genome sequencing.</title>
        <authorList>
            <person name="Grover C.E."/>
            <person name="Arick M.A. 2nd"/>
            <person name="Thrash A."/>
            <person name="Conover J.L."/>
            <person name="Sanders W.S."/>
            <person name="Peterson D.G."/>
            <person name="Frelichowski J.E."/>
            <person name="Scheffler J.A."/>
            <person name="Scheffler B.E."/>
            <person name="Wendel J.F."/>
        </authorList>
    </citation>
    <scope>NUCLEOTIDE SEQUENCE [LARGE SCALE GENOMIC DNA]</scope>
    <source>
        <strain evidence="2">27</strain>
        <tissue evidence="2">Leaf</tissue>
    </source>
</reference>
<name>A0A7J8RHF5_GOSDV</name>
<sequence>MAWLRNNFVKLAEDSTEERRERYAWVYIFQIIGGILMPDKSRNLVHLRWLLKLIDFNGAGELSWRSTARLVVYTTVEIHKADKVLWPFRFQQSILVAPQVLDDLHCIDLRQPNTYWLAFHSQYINIWNIRYDFLPSHDAILIPELAYDLNHIPWFRIHGKPYLLGEEARRRHPHTSRPRRPPLNPMGGETGLSSAPTQELVLTASAPMPSPYPF</sequence>
<dbReference type="Proteomes" id="UP000593561">
    <property type="component" value="Unassembled WGS sequence"/>
</dbReference>
<evidence type="ECO:0000256" key="1">
    <source>
        <dbReference type="SAM" id="MobiDB-lite"/>
    </source>
</evidence>
<comment type="caution">
    <text evidence="2">The sequence shown here is derived from an EMBL/GenBank/DDBJ whole genome shotgun (WGS) entry which is preliminary data.</text>
</comment>
<accession>A0A7J8RHF5</accession>
<organism evidence="2 3">
    <name type="scientific">Gossypium davidsonii</name>
    <name type="common">Davidson's cotton</name>
    <name type="synonym">Gossypium klotzschianum subsp. davidsonii</name>
    <dbReference type="NCBI Taxonomy" id="34287"/>
    <lineage>
        <taxon>Eukaryota</taxon>
        <taxon>Viridiplantae</taxon>
        <taxon>Streptophyta</taxon>
        <taxon>Embryophyta</taxon>
        <taxon>Tracheophyta</taxon>
        <taxon>Spermatophyta</taxon>
        <taxon>Magnoliopsida</taxon>
        <taxon>eudicotyledons</taxon>
        <taxon>Gunneridae</taxon>
        <taxon>Pentapetalae</taxon>
        <taxon>rosids</taxon>
        <taxon>malvids</taxon>
        <taxon>Malvales</taxon>
        <taxon>Malvaceae</taxon>
        <taxon>Malvoideae</taxon>
        <taxon>Gossypium</taxon>
    </lineage>
</organism>
<dbReference type="EMBL" id="JABFAC010000005">
    <property type="protein sequence ID" value="MBA0613289.1"/>
    <property type="molecule type" value="Genomic_DNA"/>
</dbReference>
<evidence type="ECO:0000313" key="3">
    <source>
        <dbReference type="Proteomes" id="UP000593561"/>
    </source>
</evidence>
<dbReference type="AlphaFoldDB" id="A0A7J8RHF5"/>
<proteinExistence type="predicted"/>
<keyword evidence="3" id="KW-1185">Reference proteome</keyword>
<evidence type="ECO:0000313" key="2">
    <source>
        <dbReference type="EMBL" id="MBA0613289.1"/>
    </source>
</evidence>
<feature type="region of interest" description="Disordered" evidence="1">
    <location>
        <begin position="168"/>
        <end position="197"/>
    </location>
</feature>
<gene>
    <name evidence="2" type="ORF">Godav_013749</name>
</gene>
<protein>
    <recommendedName>
        <fullName evidence="4">Aminotransferase-like plant mobile domain-containing protein</fullName>
    </recommendedName>
</protein>